<dbReference type="PANTHER" id="PTHR23507:SF1">
    <property type="entry name" value="FI18259P1-RELATED"/>
    <property type="match status" value="1"/>
</dbReference>
<dbReference type="AlphaFoldDB" id="A0A5N5CW97"/>
<reference evidence="7 8" key="1">
    <citation type="journal article" date="2019" name="Sci. Rep.">
        <title>A multi-omics analysis of the grapevine pathogen Lasiodiplodia theobromae reveals that temperature affects the expression of virulence- and pathogenicity-related genes.</title>
        <authorList>
            <person name="Felix C."/>
            <person name="Meneses R."/>
            <person name="Goncalves M.F.M."/>
            <person name="Tilleman L."/>
            <person name="Duarte A.S."/>
            <person name="Jorrin-Novo J.V."/>
            <person name="Van de Peer Y."/>
            <person name="Deforce D."/>
            <person name="Van Nieuwerburgh F."/>
            <person name="Esteves A.C."/>
            <person name="Alves A."/>
        </authorList>
    </citation>
    <scope>NUCLEOTIDE SEQUENCE [LARGE SCALE GENOMIC DNA]</scope>
    <source>
        <strain evidence="7 8">LA-SOL3</strain>
    </source>
</reference>
<evidence type="ECO:0000256" key="2">
    <source>
        <dbReference type="ARBA" id="ARBA00022692"/>
    </source>
</evidence>
<feature type="transmembrane region" description="Helical" evidence="6">
    <location>
        <begin position="119"/>
        <end position="138"/>
    </location>
</feature>
<protein>
    <submittedName>
        <fullName evidence="7">Uncharacterized protein</fullName>
    </submittedName>
</protein>
<evidence type="ECO:0000313" key="7">
    <source>
        <dbReference type="EMBL" id="KAB2569628.1"/>
    </source>
</evidence>
<evidence type="ECO:0000256" key="5">
    <source>
        <dbReference type="SAM" id="MobiDB-lite"/>
    </source>
</evidence>
<dbReference type="EMBL" id="VCHE01000181">
    <property type="protein sequence ID" value="KAB2569628.1"/>
    <property type="molecule type" value="Genomic_DNA"/>
</dbReference>
<evidence type="ECO:0000256" key="3">
    <source>
        <dbReference type="ARBA" id="ARBA00022989"/>
    </source>
</evidence>
<evidence type="ECO:0000313" key="8">
    <source>
        <dbReference type="Proteomes" id="UP000325902"/>
    </source>
</evidence>
<feature type="region of interest" description="Disordered" evidence="5">
    <location>
        <begin position="152"/>
        <end position="174"/>
    </location>
</feature>
<keyword evidence="8" id="KW-1185">Reference proteome</keyword>
<name>A0A5N5CW97_9PEZI</name>
<feature type="transmembrane region" description="Helical" evidence="6">
    <location>
        <begin position="180"/>
        <end position="203"/>
    </location>
</feature>
<feature type="transmembrane region" description="Helical" evidence="6">
    <location>
        <begin position="44"/>
        <end position="68"/>
    </location>
</feature>
<feature type="non-terminal residue" evidence="7">
    <location>
        <position position="1"/>
    </location>
</feature>
<proteinExistence type="predicted"/>
<keyword evidence="2 6" id="KW-0812">Transmembrane</keyword>
<dbReference type="GO" id="GO:0022857">
    <property type="term" value="F:transmembrane transporter activity"/>
    <property type="evidence" value="ECO:0007669"/>
    <property type="project" value="TreeGrafter"/>
</dbReference>
<accession>A0A5N5CW97</accession>
<evidence type="ECO:0000256" key="6">
    <source>
        <dbReference type="SAM" id="Phobius"/>
    </source>
</evidence>
<feature type="transmembrane region" description="Helical" evidence="6">
    <location>
        <begin position="232"/>
        <end position="253"/>
    </location>
</feature>
<keyword evidence="4 6" id="KW-0472">Membrane</keyword>
<keyword evidence="3 6" id="KW-1133">Transmembrane helix</keyword>
<dbReference type="GO" id="GO:0016020">
    <property type="term" value="C:membrane"/>
    <property type="evidence" value="ECO:0007669"/>
    <property type="project" value="UniProtKB-SubCell"/>
</dbReference>
<dbReference type="OrthoDB" id="194139at2759"/>
<gene>
    <name evidence="7" type="ORF">DBV05_g11698</name>
</gene>
<organism evidence="7 8">
    <name type="scientific">Lasiodiplodia theobromae</name>
    <dbReference type="NCBI Taxonomy" id="45133"/>
    <lineage>
        <taxon>Eukaryota</taxon>
        <taxon>Fungi</taxon>
        <taxon>Dikarya</taxon>
        <taxon>Ascomycota</taxon>
        <taxon>Pezizomycotina</taxon>
        <taxon>Dothideomycetes</taxon>
        <taxon>Dothideomycetes incertae sedis</taxon>
        <taxon>Botryosphaeriales</taxon>
        <taxon>Botryosphaeriaceae</taxon>
        <taxon>Lasiodiplodia</taxon>
    </lineage>
</organism>
<evidence type="ECO:0000256" key="1">
    <source>
        <dbReference type="ARBA" id="ARBA00004141"/>
    </source>
</evidence>
<feature type="transmembrane region" description="Helical" evidence="6">
    <location>
        <begin position="80"/>
        <end position="99"/>
    </location>
</feature>
<dbReference type="PANTHER" id="PTHR23507">
    <property type="entry name" value="ZGC:174356"/>
    <property type="match status" value="1"/>
</dbReference>
<sequence>APAPTPLLLCFLTIFLKTFALMSYHLYLQYASRTLRWPIASAGYLLSVKAFMSLLVLLVLPLAGAAAARRRVPAVAVDTWVARGSLACLAAGSAMVGWASVFGGGGSGGGRGRGGGQGMAVALVVVGLVLASVGNGITQTMRGLVAHFAQRRPVGDGGGGDNEGERRREGEGTGSKMGQLYAGIALLELIAVLTGEMAFAALFGLGTRLSSGGGEGGGSGSWWVKGFMGLPFYAAAVIFFLGFVCAIRIPLAVSNSRRN</sequence>
<comment type="caution">
    <text evidence="7">The sequence shown here is derived from an EMBL/GenBank/DDBJ whole genome shotgun (WGS) entry which is preliminary data.</text>
</comment>
<comment type="subcellular location">
    <subcellularLocation>
        <location evidence="1">Membrane</location>
        <topology evidence="1">Multi-pass membrane protein</topology>
    </subcellularLocation>
</comment>
<dbReference type="Proteomes" id="UP000325902">
    <property type="component" value="Unassembled WGS sequence"/>
</dbReference>
<evidence type="ECO:0000256" key="4">
    <source>
        <dbReference type="ARBA" id="ARBA00023136"/>
    </source>
</evidence>